<evidence type="ECO:0000259" key="10">
    <source>
        <dbReference type="PROSITE" id="PS50050"/>
    </source>
</evidence>
<dbReference type="GO" id="GO:0006915">
    <property type="term" value="P:apoptotic process"/>
    <property type="evidence" value="ECO:0007669"/>
    <property type="project" value="UniProtKB-KW"/>
</dbReference>
<keyword evidence="4 9" id="KW-0732">Signal</keyword>
<dbReference type="SUPFAM" id="SSF57586">
    <property type="entry name" value="TNF receptor-like"/>
    <property type="match status" value="2"/>
</dbReference>
<dbReference type="PANTHER" id="PTHR23097">
    <property type="entry name" value="TUMOR NECROSIS FACTOR RECEPTOR SUPERFAMILY MEMBER"/>
    <property type="match status" value="1"/>
</dbReference>
<dbReference type="STRING" id="109280.ENSHCOP00000022976"/>
<feature type="disulfide bond" evidence="8">
    <location>
        <begin position="119"/>
        <end position="137"/>
    </location>
</feature>
<dbReference type="PANTHER" id="PTHR23097:SF90">
    <property type="entry name" value="TUMOR NECROSIS FACTOR RECEPTOR SUPERFAMILY MEMBER 11B"/>
    <property type="match status" value="1"/>
</dbReference>
<dbReference type="GeneTree" id="ENSGT00940000155167"/>
<feature type="domain" description="TNFR-Cys" evidence="10">
    <location>
        <begin position="101"/>
        <end position="137"/>
    </location>
</feature>
<keyword evidence="2" id="KW-0964">Secreted</keyword>
<evidence type="ECO:0000256" key="6">
    <source>
        <dbReference type="ARBA" id="ARBA00023157"/>
    </source>
</evidence>
<evidence type="ECO:0000256" key="9">
    <source>
        <dbReference type="SAM" id="SignalP"/>
    </source>
</evidence>
<feature type="chain" id="PRO_5018704101" evidence="9">
    <location>
        <begin position="18"/>
        <end position="299"/>
    </location>
</feature>
<dbReference type="InterPro" id="IPR048522">
    <property type="entry name" value="Death_3_fish"/>
</dbReference>
<dbReference type="Pfam" id="PF21733">
    <property type="entry name" value="Death_3"/>
    <property type="match status" value="1"/>
</dbReference>
<dbReference type="AlphaFoldDB" id="A0A3Q3DXC1"/>
<keyword evidence="3" id="KW-0053">Apoptosis</keyword>
<keyword evidence="5" id="KW-0677">Repeat</keyword>
<evidence type="ECO:0000256" key="8">
    <source>
        <dbReference type="PROSITE-ProRule" id="PRU00206"/>
    </source>
</evidence>
<evidence type="ECO:0000313" key="11">
    <source>
        <dbReference type="Ensembl" id="ENSHCOP00000022976.1"/>
    </source>
</evidence>
<evidence type="ECO:0000256" key="1">
    <source>
        <dbReference type="ARBA" id="ARBA00004613"/>
    </source>
</evidence>
<proteinExistence type="predicted"/>
<reference evidence="11" key="1">
    <citation type="submission" date="2025-08" db="UniProtKB">
        <authorList>
            <consortium name="Ensembl"/>
        </authorList>
    </citation>
    <scope>IDENTIFICATION</scope>
</reference>
<feature type="domain" description="TNFR-Cys" evidence="10">
    <location>
        <begin position="59"/>
        <end position="100"/>
    </location>
</feature>
<evidence type="ECO:0000256" key="5">
    <source>
        <dbReference type="ARBA" id="ARBA00022737"/>
    </source>
</evidence>
<keyword evidence="12" id="KW-1185">Reference proteome</keyword>
<feature type="disulfide bond" evidence="8">
    <location>
        <begin position="60"/>
        <end position="75"/>
    </location>
</feature>
<accession>A0A3Q3DXC1</accession>
<feature type="disulfide bond" evidence="8">
    <location>
        <begin position="82"/>
        <end position="100"/>
    </location>
</feature>
<dbReference type="PROSITE" id="PS50050">
    <property type="entry name" value="TNFR_NGFR_2"/>
    <property type="match status" value="2"/>
</dbReference>
<dbReference type="OMA" id="CAPCSAN"/>
<dbReference type="Gene3D" id="2.10.50.10">
    <property type="entry name" value="Tumor Necrosis Factor Receptor, subunit A, domain 2"/>
    <property type="match status" value="3"/>
</dbReference>
<feature type="repeat" description="TNFR-Cys" evidence="8">
    <location>
        <begin position="59"/>
        <end position="100"/>
    </location>
</feature>
<keyword evidence="7" id="KW-0325">Glycoprotein</keyword>
<dbReference type="InterPro" id="IPR001368">
    <property type="entry name" value="TNFR/NGFR_Cys_rich_reg"/>
</dbReference>
<dbReference type="Proteomes" id="UP000264820">
    <property type="component" value="Unplaced"/>
</dbReference>
<comment type="subcellular location">
    <subcellularLocation>
        <location evidence="1">Secreted</location>
    </subcellularLocation>
</comment>
<comment type="caution">
    <text evidence="8">Lacks conserved residue(s) required for the propagation of feature annotation.</text>
</comment>
<protein>
    <submittedName>
        <fullName evidence="11">Tumor necrosis factor receptor superfamily member 6B-like</fullName>
    </submittedName>
</protein>
<feature type="signal peptide" evidence="9">
    <location>
        <begin position="1"/>
        <end position="17"/>
    </location>
</feature>
<evidence type="ECO:0000256" key="4">
    <source>
        <dbReference type="ARBA" id="ARBA00022729"/>
    </source>
</evidence>
<name>A0A3Q3DXC1_HIPCM</name>
<sequence length="299" mass="34049">RTILYVLCCFCLRLLASESPLTFEYRDPSTGKTLACNKCPPGTYLSAHCTAATQTQCAPCRGGHFTELWNYLPKCLYCNKFCTGDKEVETECGPRNNRVCRCKEGYYMTEDYCNKHTECAHGYGVLTRGTSQNDTVCQMCSDGFFSASSSAMESCAKHKECVNGQLVLLNGSAAHDTMCGLCEDVANGGERLRTFLSRFFGMHRIRLGKMIRFFNRYIAKSGLESRPIHFSLTQHQRRPHLLHLIRKWLQKAPKKELEILPRMLRACRLTSMAEKLYKRLKVIEGQQPNCTLTHLFSFD</sequence>
<dbReference type="Ensembl" id="ENSHCOT00000014752.1">
    <property type="protein sequence ID" value="ENSHCOP00000022976.1"/>
    <property type="gene ID" value="ENSHCOG00000011138.1"/>
</dbReference>
<evidence type="ECO:0000256" key="3">
    <source>
        <dbReference type="ARBA" id="ARBA00022703"/>
    </source>
</evidence>
<evidence type="ECO:0000256" key="2">
    <source>
        <dbReference type="ARBA" id="ARBA00022525"/>
    </source>
</evidence>
<dbReference type="GO" id="GO:0005576">
    <property type="term" value="C:extracellular region"/>
    <property type="evidence" value="ECO:0007669"/>
    <property type="project" value="UniProtKB-SubCell"/>
</dbReference>
<evidence type="ECO:0000313" key="12">
    <source>
        <dbReference type="Proteomes" id="UP000264820"/>
    </source>
</evidence>
<reference evidence="11" key="2">
    <citation type="submission" date="2025-09" db="UniProtKB">
        <authorList>
            <consortium name="Ensembl"/>
        </authorList>
    </citation>
    <scope>IDENTIFICATION</scope>
</reference>
<dbReference type="InterPro" id="IPR052459">
    <property type="entry name" value="TNFRSF_decoy_receptor"/>
</dbReference>
<dbReference type="Pfam" id="PF00020">
    <property type="entry name" value="TNFR_c6"/>
    <property type="match status" value="4"/>
</dbReference>
<dbReference type="SMART" id="SM00208">
    <property type="entry name" value="TNFR"/>
    <property type="match status" value="4"/>
</dbReference>
<feature type="repeat" description="TNFR-Cys" evidence="8">
    <location>
        <begin position="101"/>
        <end position="137"/>
    </location>
</feature>
<evidence type="ECO:0000256" key="7">
    <source>
        <dbReference type="ARBA" id="ARBA00023180"/>
    </source>
</evidence>
<keyword evidence="6 8" id="KW-1015">Disulfide bond</keyword>
<organism evidence="11 12">
    <name type="scientific">Hippocampus comes</name>
    <name type="common">Tiger tail seahorse</name>
    <dbReference type="NCBI Taxonomy" id="109280"/>
    <lineage>
        <taxon>Eukaryota</taxon>
        <taxon>Metazoa</taxon>
        <taxon>Chordata</taxon>
        <taxon>Craniata</taxon>
        <taxon>Vertebrata</taxon>
        <taxon>Euteleostomi</taxon>
        <taxon>Actinopterygii</taxon>
        <taxon>Neopterygii</taxon>
        <taxon>Teleostei</taxon>
        <taxon>Neoteleostei</taxon>
        <taxon>Acanthomorphata</taxon>
        <taxon>Syngnathiaria</taxon>
        <taxon>Syngnathiformes</taxon>
        <taxon>Syngnathoidei</taxon>
        <taxon>Syngnathidae</taxon>
        <taxon>Hippocampus</taxon>
    </lineage>
</organism>